<comment type="caution">
    <text evidence="2">The sequence shown here is derived from an EMBL/GenBank/DDBJ whole genome shotgun (WGS) entry which is preliminary data.</text>
</comment>
<evidence type="ECO:0000313" key="2">
    <source>
        <dbReference type="EMBL" id="ORX47266.1"/>
    </source>
</evidence>
<gene>
    <name evidence="2" type="ORF">BCR36DRAFT_413618</name>
</gene>
<dbReference type="STRING" id="1754191.A0A1Y1V4N1"/>
<dbReference type="PANTHER" id="PTHR28125:SF2">
    <property type="entry name" value="MEIOTIC EXPRESSION UP-REGULATED PROTEIN 26"/>
    <property type="match status" value="1"/>
</dbReference>
<evidence type="ECO:0000313" key="3">
    <source>
        <dbReference type="Proteomes" id="UP000193719"/>
    </source>
</evidence>
<keyword evidence="3" id="KW-1185">Reference proteome</keyword>
<reference evidence="2 3" key="2">
    <citation type="submission" date="2016-08" db="EMBL/GenBank/DDBJ databases">
        <title>Pervasive Adenine N6-methylation of Active Genes in Fungi.</title>
        <authorList>
            <consortium name="DOE Joint Genome Institute"/>
            <person name="Mondo S.J."/>
            <person name="Dannebaum R.O."/>
            <person name="Kuo R.C."/>
            <person name="Labutti K."/>
            <person name="Haridas S."/>
            <person name="Kuo A."/>
            <person name="Salamov A."/>
            <person name="Ahrendt S.R."/>
            <person name="Lipzen A."/>
            <person name="Sullivan W."/>
            <person name="Andreopoulos W.B."/>
            <person name="Clum A."/>
            <person name="Lindquist E."/>
            <person name="Daum C."/>
            <person name="Ramamoorthy G.K."/>
            <person name="Gryganskyi A."/>
            <person name="Culley D."/>
            <person name="Magnuson J.K."/>
            <person name="James T.Y."/>
            <person name="O'Malley M.A."/>
            <person name="Stajich J.E."/>
            <person name="Spatafora J.W."/>
            <person name="Visel A."/>
            <person name="Grigoriev I.V."/>
        </authorList>
    </citation>
    <scope>NUCLEOTIDE SEQUENCE [LARGE SCALE GENOMIC DNA]</scope>
    <source>
        <strain evidence="3">finn</strain>
    </source>
</reference>
<dbReference type="Proteomes" id="UP000193719">
    <property type="component" value="Unassembled WGS sequence"/>
</dbReference>
<evidence type="ECO:0000259" key="1">
    <source>
        <dbReference type="Pfam" id="PF14616"/>
    </source>
</evidence>
<dbReference type="InterPro" id="IPR028012">
    <property type="entry name" value="Rua1_C"/>
</dbReference>
<sequence>MTNYNQLLSSSLSLLNIPLVLPKLNINKIQQFNYPMNQINTIAIPFKNQNNSNKKKATYIKKKFDPSLEIPNKPKFENDFYTPRFVKGRGLNRIGKCPCCPQQPGTWYRTKTSAYSYHLSSSHGISSSTLKPYDKPTKYRIIYIDKISKNQNEIIFSTLLKEDNTITISDSYDITSKLWPSPYPAMDYVISKDAYCNKCNQWIILKSNALSIKRLYKQWWKHQRLCSNFNRQESSFS</sequence>
<dbReference type="OrthoDB" id="5595379at2759"/>
<dbReference type="Pfam" id="PF14616">
    <property type="entry name" value="Rua1_C"/>
    <property type="match status" value="1"/>
</dbReference>
<dbReference type="AlphaFoldDB" id="A0A1Y1V4N1"/>
<dbReference type="PANTHER" id="PTHR28125">
    <property type="entry name" value="MEIOTIC EXPRESSION UP-REGULATED PROTEIN 26"/>
    <property type="match status" value="1"/>
</dbReference>
<proteinExistence type="predicted"/>
<name>A0A1Y1V4N1_9FUNG</name>
<accession>A0A1Y1V4N1</accession>
<organism evidence="2 3">
    <name type="scientific">Piromyces finnis</name>
    <dbReference type="NCBI Taxonomy" id="1754191"/>
    <lineage>
        <taxon>Eukaryota</taxon>
        <taxon>Fungi</taxon>
        <taxon>Fungi incertae sedis</taxon>
        <taxon>Chytridiomycota</taxon>
        <taxon>Chytridiomycota incertae sedis</taxon>
        <taxon>Neocallimastigomycetes</taxon>
        <taxon>Neocallimastigales</taxon>
        <taxon>Neocallimastigaceae</taxon>
        <taxon>Piromyces</taxon>
    </lineage>
</organism>
<feature type="domain" description="Transcription regulator Rua1 C-terminal" evidence="1">
    <location>
        <begin position="77"/>
        <end position="226"/>
    </location>
</feature>
<dbReference type="EMBL" id="MCFH01000031">
    <property type="protein sequence ID" value="ORX47266.1"/>
    <property type="molecule type" value="Genomic_DNA"/>
</dbReference>
<protein>
    <recommendedName>
        <fullName evidence="1">Transcription regulator Rua1 C-terminal domain-containing protein</fullName>
    </recommendedName>
</protein>
<reference evidence="2 3" key="1">
    <citation type="submission" date="2016-08" db="EMBL/GenBank/DDBJ databases">
        <title>Genomes of anaerobic fungi encode conserved fungal cellulosomes for biomass hydrolysis.</title>
        <authorList>
            <consortium name="DOE Joint Genome Institute"/>
            <person name="Haitjema C.H."/>
            <person name="Gilmore S.P."/>
            <person name="Henske J.K."/>
            <person name="Solomon K.V."/>
            <person name="De Groot R."/>
            <person name="Kuo A."/>
            <person name="Mondo S.J."/>
            <person name="Salamov A.A."/>
            <person name="Labutti K."/>
            <person name="Zhao Z."/>
            <person name="Chiniquy J."/>
            <person name="Barry K."/>
            <person name="Brewer H.M."/>
            <person name="Purvine S.O."/>
            <person name="Wright A.T."/>
            <person name="Boxma B."/>
            <person name="Van Alen T."/>
            <person name="Hackstein J.H."/>
            <person name="Baker S.E."/>
            <person name="Grigoriev I.V."/>
            <person name="O'Malley M.A."/>
        </authorList>
    </citation>
    <scope>NUCLEOTIDE SEQUENCE [LARGE SCALE GENOMIC DNA]</scope>
    <source>
        <strain evidence="3">finn</strain>
    </source>
</reference>